<name>Q92W21_RHIME</name>
<geneLocation type="plasmid" evidence="1 2">
    <name>pSymB</name>
</geneLocation>
<dbReference type="OrthoDB" id="8370020at2"/>
<organism evidence="1 2">
    <name type="scientific">Rhizobium meliloti (strain 1021)</name>
    <name type="common">Ensifer meliloti</name>
    <name type="synonym">Sinorhizobium meliloti</name>
    <dbReference type="NCBI Taxonomy" id="266834"/>
    <lineage>
        <taxon>Bacteria</taxon>
        <taxon>Pseudomonadati</taxon>
        <taxon>Pseudomonadota</taxon>
        <taxon>Alphaproteobacteria</taxon>
        <taxon>Hyphomicrobiales</taxon>
        <taxon>Rhizobiaceae</taxon>
        <taxon>Sinorhizobium/Ensifer group</taxon>
        <taxon>Sinorhizobium</taxon>
    </lineage>
</organism>
<sequence>MYEPFEAQIKAWLKEGPTLSAAGVLRRLTEIDPIRFTEKNIRMVQMLVKAWRMEMAVLVILDGGWIKSLPSAAAAAVDTGTSASAVLGNILR</sequence>
<gene>
    <name evidence="1" type="ORF">SM_b20547</name>
</gene>
<evidence type="ECO:0000313" key="1">
    <source>
        <dbReference type="EMBL" id="CAC48926.1"/>
    </source>
</evidence>
<dbReference type="eggNOG" id="COG2801">
    <property type="taxonomic scope" value="Bacteria"/>
</dbReference>
<keyword evidence="1" id="KW-0614">Plasmid</keyword>
<dbReference type="EMBL" id="AL591985">
    <property type="protein sequence ID" value="CAC48926.1"/>
    <property type="molecule type" value="Genomic_DNA"/>
</dbReference>
<evidence type="ECO:0000313" key="2">
    <source>
        <dbReference type="Proteomes" id="UP000001976"/>
    </source>
</evidence>
<dbReference type="PIR" id="F95907">
    <property type="entry name" value="F95907"/>
</dbReference>
<dbReference type="HOGENOM" id="CLU_2411152_0_0_5"/>
<dbReference type="EnsemblBacteria" id="CAC48926">
    <property type="protein sequence ID" value="CAC48926"/>
    <property type="gene ID" value="SM_b20547"/>
</dbReference>
<reference evidence="1 2" key="1">
    <citation type="journal article" date="2001" name="Proc. Natl. Acad. Sci. U.S.A.">
        <title>The complete sequence of the 1,683-kb pSymB megaplasmid from the N2-fixing endosymbiont Sinorhizobium meliloti.</title>
        <authorList>
            <person name="Finan T.M."/>
            <person name="Weidner S."/>
            <person name="Wong K."/>
            <person name="Buhrmester J."/>
            <person name="Chain P."/>
            <person name="Vorholter F.J."/>
            <person name="Hernandez-Lucas I."/>
            <person name="Becker A."/>
            <person name="Cowie A."/>
            <person name="Gouzy J."/>
            <person name="Golding B."/>
            <person name="Puhler A."/>
        </authorList>
    </citation>
    <scope>NUCLEOTIDE SEQUENCE [LARGE SCALE GENOMIC DNA]</scope>
    <source>
        <strain evidence="1 2">1021</strain>
        <plasmid evidence="2">Plasmid pSymB</plasmid>
    </source>
</reference>
<proteinExistence type="predicted"/>
<accession>Q92W21</accession>
<dbReference type="PATRIC" id="fig|266834.11.peg.5461"/>
<dbReference type="KEGG" id="sme:SM_b20547"/>
<dbReference type="AlphaFoldDB" id="Q92W21"/>
<keyword evidence="2" id="KW-1185">Reference proteome</keyword>
<dbReference type="RefSeq" id="WP_010975406.1">
    <property type="nucleotide sequence ID" value="NC_003078.1"/>
</dbReference>
<protein>
    <submittedName>
        <fullName evidence="1">Uncharacterized protein</fullName>
    </submittedName>
</protein>
<reference evidence="2" key="2">
    <citation type="journal article" date="2001" name="Science">
        <title>The composite genome of the legume symbiont Sinorhizobium meliloti.</title>
        <authorList>
            <person name="Galibert F."/>
            <person name="Finan T.M."/>
            <person name="Long S.R."/>
            <person name="Puehler A."/>
            <person name="Abola P."/>
            <person name="Ampe F."/>
            <person name="Barloy-Hubler F."/>
            <person name="Barnett M.J."/>
            <person name="Becker A."/>
            <person name="Boistard P."/>
            <person name="Bothe G."/>
            <person name="Boutry M."/>
            <person name="Bowser L."/>
            <person name="Buhrmester J."/>
            <person name="Cadieu E."/>
            <person name="Capela D."/>
            <person name="Chain P."/>
            <person name="Cowie A."/>
            <person name="Davis R.W."/>
            <person name="Dreano S."/>
            <person name="Federspiel N.A."/>
            <person name="Fisher R.F."/>
            <person name="Gloux S."/>
            <person name="Godrie T."/>
            <person name="Goffeau A."/>
            <person name="Golding B."/>
            <person name="Gouzy J."/>
            <person name="Gurjal M."/>
            <person name="Hernandez-Lucas I."/>
            <person name="Hong A."/>
            <person name="Huizar L."/>
            <person name="Hyman R.W."/>
            <person name="Jones T."/>
            <person name="Kahn D."/>
            <person name="Kahn M.L."/>
            <person name="Kalman S."/>
            <person name="Keating D.H."/>
            <person name="Kiss E."/>
            <person name="Komp C."/>
            <person name="Lelaure V."/>
            <person name="Masuy D."/>
            <person name="Palm C."/>
            <person name="Peck M.C."/>
            <person name="Pohl T.M."/>
            <person name="Portetelle D."/>
            <person name="Purnelle B."/>
            <person name="Ramsperger U."/>
            <person name="Surzycki R."/>
            <person name="Thebault P."/>
            <person name="Vandenbol M."/>
            <person name="Vorhoelter F.J."/>
            <person name="Weidner S."/>
            <person name="Wells D.H."/>
            <person name="Wong K."/>
            <person name="Yeh K.-C."/>
            <person name="Batut J."/>
        </authorList>
    </citation>
    <scope>NUCLEOTIDE SEQUENCE [LARGE SCALE GENOMIC DNA]</scope>
    <source>
        <strain evidence="2">1021</strain>
        <plasmid evidence="2">Plasmid pSymB</plasmid>
    </source>
</reference>
<dbReference type="Proteomes" id="UP000001976">
    <property type="component" value="Plasmid pSymB"/>
</dbReference>